<evidence type="ECO:0000259" key="2">
    <source>
        <dbReference type="PROSITE" id="PS50858"/>
    </source>
</evidence>
<feature type="compositionally biased region" description="Basic and acidic residues" evidence="1">
    <location>
        <begin position="425"/>
        <end position="441"/>
    </location>
</feature>
<dbReference type="PROSITE" id="PS50858">
    <property type="entry name" value="BSD"/>
    <property type="match status" value="1"/>
</dbReference>
<feature type="compositionally biased region" description="Basic and acidic residues" evidence="1">
    <location>
        <begin position="317"/>
        <end position="377"/>
    </location>
</feature>
<feature type="compositionally biased region" description="Acidic residues" evidence="1">
    <location>
        <begin position="407"/>
        <end position="424"/>
    </location>
</feature>
<reference evidence="3" key="1">
    <citation type="journal article" date="2010" name="Science">
        <title>Plasticity of animal genome architecture unmasked by rapid evolution of a pelagic tunicate.</title>
        <authorList>
            <person name="Denoeud F."/>
            <person name="Henriet S."/>
            <person name="Mungpakdee S."/>
            <person name="Aury J.M."/>
            <person name="Da Silva C."/>
            <person name="Brinkmann H."/>
            <person name="Mikhaleva J."/>
            <person name="Olsen L.C."/>
            <person name="Jubin C."/>
            <person name="Canestro C."/>
            <person name="Bouquet J.M."/>
            <person name="Danks G."/>
            <person name="Poulain J."/>
            <person name="Campsteijn C."/>
            <person name="Adamski M."/>
            <person name="Cross I."/>
            <person name="Yadetie F."/>
            <person name="Muffato M."/>
            <person name="Louis A."/>
            <person name="Butcher S."/>
            <person name="Tsagkogeorga G."/>
            <person name="Konrad A."/>
            <person name="Singh S."/>
            <person name="Jensen M.F."/>
            <person name="Cong E.H."/>
            <person name="Eikeseth-Otteraa H."/>
            <person name="Noel B."/>
            <person name="Anthouard V."/>
            <person name="Porcel B.M."/>
            <person name="Kachouri-Lafond R."/>
            <person name="Nishino A."/>
            <person name="Ugolini M."/>
            <person name="Chourrout P."/>
            <person name="Nishida H."/>
            <person name="Aasland R."/>
            <person name="Huzurbazar S."/>
            <person name="Westhof E."/>
            <person name="Delsuc F."/>
            <person name="Lehrach H."/>
            <person name="Reinhardt R."/>
            <person name="Weissenbach J."/>
            <person name="Roy S.W."/>
            <person name="Artiguenave F."/>
            <person name="Postlethwait J.H."/>
            <person name="Manak J.R."/>
            <person name="Thompson E.M."/>
            <person name="Jaillon O."/>
            <person name="Du Pasquier L."/>
            <person name="Boudinot P."/>
            <person name="Liberles D.A."/>
            <person name="Volff J.N."/>
            <person name="Philippe H."/>
            <person name="Lenhard B."/>
            <person name="Roest Crollius H."/>
            <person name="Wincker P."/>
            <person name="Chourrout D."/>
        </authorList>
    </citation>
    <scope>NUCLEOTIDE SEQUENCE [LARGE SCALE GENOMIC DNA]</scope>
</reference>
<dbReference type="OrthoDB" id="73788at2759"/>
<evidence type="ECO:0000313" key="3">
    <source>
        <dbReference type="EMBL" id="CBY20882.1"/>
    </source>
</evidence>
<sequence length="452" mass="50284">MEGDAPISKAPSSDDPAPPAPSAKEDEIDKGGWWSSWTPLAKTLTDVSSNLTKTVSQGIEMANQVLDKEIEIEIDVDKMVNATKNIANQTVQHSKNIYEKSSELSKTVAQDVTDLTGALVEDSVETYSVLSEATRSTIEQSSSLFCLNGIVSSKKTAETANAMKNSVFGALNAISSAILADSSDSESEDRKSKSVVSGPAARLANLRTNPATYCNEAEDMVHFLQWTESFNVEGQEIKAEISDIMVECPEVRALYSKLVPSAVAHNDFWTRYFYKLSMLETAESKRSALVERATTDEEDDLESWGDSDSETDEPETHEELATVEEAKNEEPKPKVEEKPGEKEKIPEEKVEKVEKQVKSDEKKTVSEELKDAAKDEVPVAQEARPETQTPLSNPDSKESWTAVDKSESDDWEQEFELEMTEEEIEKALKNEKKDNKDKKNEEDETEDWSDDE</sequence>
<dbReference type="EMBL" id="FN653015">
    <property type="protein sequence ID" value="CBY20882.1"/>
    <property type="molecule type" value="Genomic_DNA"/>
</dbReference>
<dbReference type="Gene3D" id="1.10.3970.10">
    <property type="entry name" value="BSD domain"/>
    <property type="match status" value="1"/>
</dbReference>
<dbReference type="InterPro" id="IPR005607">
    <property type="entry name" value="BSD_dom"/>
</dbReference>
<accession>E4WQE1</accession>
<dbReference type="PANTHER" id="PTHR16019:SF5">
    <property type="entry name" value="BSD DOMAIN-CONTAINING PROTEIN 1"/>
    <property type="match status" value="1"/>
</dbReference>
<feature type="compositionally biased region" description="Low complexity" evidence="1">
    <location>
        <begin position="1"/>
        <end position="15"/>
    </location>
</feature>
<dbReference type="Proteomes" id="UP000001307">
    <property type="component" value="Unassembled WGS sequence"/>
</dbReference>
<dbReference type="AlphaFoldDB" id="E4WQE1"/>
<gene>
    <name evidence="3" type="ORF">GSOID_T00000890001</name>
</gene>
<dbReference type="InterPro" id="IPR035925">
    <property type="entry name" value="BSD_dom_sf"/>
</dbReference>
<dbReference type="GO" id="GO:0005737">
    <property type="term" value="C:cytoplasm"/>
    <property type="evidence" value="ECO:0007669"/>
    <property type="project" value="TreeGrafter"/>
</dbReference>
<evidence type="ECO:0000313" key="4">
    <source>
        <dbReference type="Proteomes" id="UP000001307"/>
    </source>
</evidence>
<dbReference type="InterPro" id="IPR051494">
    <property type="entry name" value="BSD_domain-containing"/>
</dbReference>
<dbReference type="SMART" id="SM00751">
    <property type="entry name" value="BSD"/>
    <property type="match status" value="1"/>
</dbReference>
<proteinExistence type="predicted"/>
<dbReference type="Pfam" id="PF03909">
    <property type="entry name" value="BSD"/>
    <property type="match status" value="1"/>
</dbReference>
<feature type="compositionally biased region" description="Acidic residues" evidence="1">
    <location>
        <begin position="296"/>
        <end position="316"/>
    </location>
</feature>
<evidence type="ECO:0000256" key="1">
    <source>
        <dbReference type="SAM" id="MobiDB-lite"/>
    </source>
</evidence>
<feature type="compositionally biased region" description="Acidic residues" evidence="1">
    <location>
        <begin position="442"/>
        <end position="452"/>
    </location>
</feature>
<organism evidence="3">
    <name type="scientific">Oikopleura dioica</name>
    <name type="common">Tunicate</name>
    <dbReference type="NCBI Taxonomy" id="34765"/>
    <lineage>
        <taxon>Eukaryota</taxon>
        <taxon>Metazoa</taxon>
        <taxon>Chordata</taxon>
        <taxon>Tunicata</taxon>
        <taxon>Appendicularia</taxon>
        <taxon>Copelata</taxon>
        <taxon>Oikopleuridae</taxon>
        <taxon>Oikopleura</taxon>
    </lineage>
</organism>
<dbReference type="InParanoid" id="E4WQE1"/>
<protein>
    <recommendedName>
        <fullName evidence="2">BSD domain-containing protein</fullName>
    </recommendedName>
</protein>
<dbReference type="PANTHER" id="PTHR16019">
    <property type="entry name" value="SYNAPSE-ASSOCIATED PROTEIN"/>
    <property type="match status" value="1"/>
</dbReference>
<feature type="region of interest" description="Disordered" evidence="1">
    <location>
        <begin position="1"/>
        <end position="32"/>
    </location>
</feature>
<keyword evidence="4" id="KW-1185">Reference proteome</keyword>
<name>E4WQE1_OIKDI</name>
<dbReference type="SUPFAM" id="SSF140383">
    <property type="entry name" value="BSD domain-like"/>
    <property type="match status" value="1"/>
</dbReference>
<feature type="region of interest" description="Disordered" evidence="1">
    <location>
        <begin position="289"/>
        <end position="452"/>
    </location>
</feature>
<feature type="domain" description="BSD" evidence="2">
    <location>
        <begin position="226"/>
        <end position="280"/>
    </location>
</feature>